<dbReference type="FunFam" id="1.10.10.10:FF:000018">
    <property type="entry name" value="DNA-binding response regulator ResD"/>
    <property type="match status" value="1"/>
</dbReference>
<evidence type="ECO:0000256" key="9">
    <source>
        <dbReference type="PROSITE-ProRule" id="PRU01091"/>
    </source>
</evidence>
<dbReference type="FunFam" id="3.40.50.2300:FF:000001">
    <property type="entry name" value="DNA-binding response regulator PhoB"/>
    <property type="match status" value="1"/>
</dbReference>
<evidence type="ECO:0000256" key="1">
    <source>
        <dbReference type="ARBA" id="ARBA00018672"/>
    </source>
</evidence>
<keyword evidence="6" id="KW-0804">Transcription</keyword>
<dbReference type="Gene3D" id="3.40.50.2300">
    <property type="match status" value="1"/>
</dbReference>
<comment type="function">
    <text evidence="7">May play the central regulatory role in sporulation. It may be an element of the effector pathway responsible for the activation of sporulation genes in response to nutritional stress. Spo0A may act in concert with spo0H (a sigma factor) to control the expression of some genes that are critical to the sporulation process.</text>
</comment>
<evidence type="ECO:0000256" key="7">
    <source>
        <dbReference type="ARBA" id="ARBA00024867"/>
    </source>
</evidence>
<keyword evidence="2 8" id="KW-0597">Phosphoprotein</keyword>
<dbReference type="PROSITE" id="PS51755">
    <property type="entry name" value="OMPR_PHOB"/>
    <property type="match status" value="1"/>
</dbReference>
<evidence type="ECO:0000256" key="6">
    <source>
        <dbReference type="ARBA" id="ARBA00023163"/>
    </source>
</evidence>
<proteinExistence type="predicted"/>
<dbReference type="EMBL" id="AP028654">
    <property type="protein sequence ID" value="BEP27914.1"/>
    <property type="molecule type" value="Genomic_DNA"/>
</dbReference>
<dbReference type="GO" id="GO:0000976">
    <property type="term" value="F:transcription cis-regulatory region binding"/>
    <property type="evidence" value="ECO:0007669"/>
    <property type="project" value="TreeGrafter"/>
</dbReference>
<dbReference type="InterPro" id="IPR001789">
    <property type="entry name" value="Sig_transdc_resp-reg_receiver"/>
</dbReference>
<evidence type="ECO:0000256" key="5">
    <source>
        <dbReference type="ARBA" id="ARBA00023125"/>
    </source>
</evidence>
<evidence type="ECO:0000313" key="12">
    <source>
        <dbReference type="EMBL" id="BEP27914.1"/>
    </source>
</evidence>
<dbReference type="InterPro" id="IPR001867">
    <property type="entry name" value="OmpR/PhoB-type_DNA-bd"/>
</dbReference>
<dbReference type="InterPro" id="IPR011006">
    <property type="entry name" value="CheY-like_superfamily"/>
</dbReference>
<gene>
    <name evidence="12" type="ORF">HLPR_02450</name>
</gene>
<evidence type="ECO:0000313" key="13">
    <source>
        <dbReference type="Proteomes" id="UP001321786"/>
    </source>
</evidence>
<feature type="domain" description="Response regulatory" evidence="10">
    <location>
        <begin position="4"/>
        <end position="117"/>
    </location>
</feature>
<protein>
    <recommendedName>
        <fullName evidence="1">Stage 0 sporulation protein A homolog</fullName>
    </recommendedName>
</protein>
<dbReference type="Gene3D" id="1.10.10.10">
    <property type="entry name" value="Winged helix-like DNA-binding domain superfamily/Winged helix DNA-binding domain"/>
    <property type="match status" value="1"/>
</dbReference>
<feature type="modified residue" description="4-aspartylphosphate" evidence="8">
    <location>
        <position position="53"/>
    </location>
</feature>
<dbReference type="GO" id="GO:0032993">
    <property type="term" value="C:protein-DNA complex"/>
    <property type="evidence" value="ECO:0007669"/>
    <property type="project" value="TreeGrafter"/>
</dbReference>
<feature type="domain" description="OmpR/PhoB-type" evidence="11">
    <location>
        <begin position="128"/>
        <end position="229"/>
    </location>
</feature>
<dbReference type="InterPro" id="IPR016032">
    <property type="entry name" value="Sig_transdc_resp-reg_C-effctor"/>
</dbReference>
<evidence type="ECO:0000256" key="3">
    <source>
        <dbReference type="ARBA" id="ARBA00023012"/>
    </source>
</evidence>
<dbReference type="Gene3D" id="6.10.250.690">
    <property type="match status" value="1"/>
</dbReference>
<dbReference type="Proteomes" id="UP001321786">
    <property type="component" value="Chromosome"/>
</dbReference>
<keyword evidence="13" id="KW-1185">Reference proteome</keyword>
<dbReference type="InterPro" id="IPR039420">
    <property type="entry name" value="WalR-like"/>
</dbReference>
<dbReference type="PANTHER" id="PTHR48111">
    <property type="entry name" value="REGULATOR OF RPOS"/>
    <property type="match status" value="1"/>
</dbReference>
<dbReference type="RefSeq" id="WP_338536274.1">
    <property type="nucleotide sequence ID" value="NZ_AP028654.1"/>
</dbReference>
<sequence>MNPVILIVDDDNEIRKLIDIYMKSEGYNTILAENGLIALEKLKENSVDVIILDVMMPIMNGIETCVKIREDSITPIIMLSAKSEDLDKIYGLTSGADDYLTKPFNPLELTARVKSQIRRNQMNNMTSEDVIEIDNLHINLLNREVKIIGEPREIKLTPIEYEILVLLAKNKNRVLTNKVIYESVWNEEFYGAKNSIMVHIRKIREKIENDPKNPKFISTVWGVGYMIEG</sequence>
<dbReference type="CDD" id="cd00383">
    <property type="entry name" value="trans_reg_C"/>
    <property type="match status" value="1"/>
</dbReference>
<dbReference type="SUPFAM" id="SSF46894">
    <property type="entry name" value="C-terminal effector domain of the bipartite response regulators"/>
    <property type="match status" value="1"/>
</dbReference>
<keyword evidence="5 9" id="KW-0238">DNA-binding</keyword>
<evidence type="ECO:0000256" key="8">
    <source>
        <dbReference type="PROSITE-ProRule" id="PRU00169"/>
    </source>
</evidence>
<accession>A0AAU9EJ28</accession>
<dbReference type="Pfam" id="PF00486">
    <property type="entry name" value="Trans_reg_C"/>
    <property type="match status" value="1"/>
</dbReference>
<dbReference type="AlphaFoldDB" id="A0AAU9EJ28"/>
<dbReference type="SMART" id="SM00448">
    <property type="entry name" value="REC"/>
    <property type="match status" value="1"/>
</dbReference>
<dbReference type="PROSITE" id="PS50110">
    <property type="entry name" value="RESPONSE_REGULATORY"/>
    <property type="match status" value="1"/>
</dbReference>
<dbReference type="GO" id="GO:0006355">
    <property type="term" value="P:regulation of DNA-templated transcription"/>
    <property type="evidence" value="ECO:0007669"/>
    <property type="project" value="InterPro"/>
</dbReference>
<evidence type="ECO:0000256" key="2">
    <source>
        <dbReference type="ARBA" id="ARBA00022553"/>
    </source>
</evidence>
<dbReference type="CDD" id="cd17574">
    <property type="entry name" value="REC_OmpR"/>
    <property type="match status" value="1"/>
</dbReference>
<keyword evidence="3" id="KW-0902">Two-component regulatory system</keyword>
<dbReference type="GO" id="GO:0000156">
    <property type="term" value="F:phosphorelay response regulator activity"/>
    <property type="evidence" value="ECO:0007669"/>
    <property type="project" value="TreeGrafter"/>
</dbReference>
<dbReference type="KEGG" id="hprf:HLPR_02450"/>
<dbReference type="SMART" id="SM00862">
    <property type="entry name" value="Trans_reg_C"/>
    <property type="match status" value="1"/>
</dbReference>
<evidence type="ECO:0000259" key="11">
    <source>
        <dbReference type="PROSITE" id="PS51755"/>
    </source>
</evidence>
<name>A0AAU9EJ28_9FIRM</name>
<feature type="DNA-binding region" description="OmpR/PhoB-type" evidence="9">
    <location>
        <begin position="128"/>
        <end position="229"/>
    </location>
</feature>
<dbReference type="GO" id="GO:0005829">
    <property type="term" value="C:cytosol"/>
    <property type="evidence" value="ECO:0007669"/>
    <property type="project" value="TreeGrafter"/>
</dbReference>
<dbReference type="Pfam" id="PF00072">
    <property type="entry name" value="Response_reg"/>
    <property type="match status" value="1"/>
</dbReference>
<organism evidence="12 13">
    <name type="scientific">Helicovermis profundi</name>
    <dbReference type="NCBI Taxonomy" id="3065157"/>
    <lineage>
        <taxon>Bacteria</taxon>
        <taxon>Bacillati</taxon>
        <taxon>Bacillota</taxon>
        <taxon>Clostridia</taxon>
        <taxon>Helicovermis</taxon>
    </lineage>
</organism>
<evidence type="ECO:0000259" key="10">
    <source>
        <dbReference type="PROSITE" id="PS50110"/>
    </source>
</evidence>
<evidence type="ECO:0000256" key="4">
    <source>
        <dbReference type="ARBA" id="ARBA00023015"/>
    </source>
</evidence>
<dbReference type="InterPro" id="IPR036388">
    <property type="entry name" value="WH-like_DNA-bd_sf"/>
</dbReference>
<dbReference type="PANTHER" id="PTHR48111:SF2">
    <property type="entry name" value="RESPONSE REGULATOR SAER"/>
    <property type="match status" value="1"/>
</dbReference>
<reference evidence="12 13" key="1">
    <citation type="submission" date="2023-08" db="EMBL/GenBank/DDBJ databases">
        <title>Helicovermis profunda gen. nov., sp. nov., a novel mesophilic, fermentative bacterium within the Bacillota from a deep-sea hydrothermal vent chimney.</title>
        <authorList>
            <person name="Miyazaki U."/>
            <person name="Mizutani D."/>
            <person name="Hashimoto Y."/>
            <person name="Tame A."/>
            <person name="Sawayama S."/>
            <person name="Miyazaki J."/>
            <person name="Takai K."/>
            <person name="Nakagawa S."/>
        </authorList>
    </citation>
    <scope>NUCLEOTIDE SEQUENCE [LARGE SCALE GENOMIC DNA]</scope>
    <source>
        <strain evidence="12 13">S502</strain>
    </source>
</reference>
<dbReference type="SUPFAM" id="SSF52172">
    <property type="entry name" value="CheY-like"/>
    <property type="match status" value="1"/>
</dbReference>
<keyword evidence="4" id="KW-0805">Transcription regulation</keyword>